<feature type="compositionally biased region" description="Polar residues" evidence="1">
    <location>
        <begin position="37"/>
        <end position="49"/>
    </location>
</feature>
<accession>A0AAJ0D7M4</accession>
<gene>
    <name evidence="2" type="ORF">LTR09_010202</name>
</gene>
<comment type="caution">
    <text evidence="2">The sequence shown here is derived from an EMBL/GenBank/DDBJ whole genome shotgun (WGS) entry which is preliminary data.</text>
</comment>
<evidence type="ECO:0000256" key="1">
    <source>
        <dbReference type="SAM" id="MobiDB-lite"/>
    </source>
</evidence>
<feature type="region of interest" description="Disordered" evidence="1">
    <location>
        <begin position="282"/>
        <end position="343"/>
    </location>
</feature>
<evidence type="ECO:0000313" key="3">
    <source>
        <dbReference type="Proteomes" id="UP001271007"/>
    </source>
</evidence>
<dbReference type="Proteomes" id="UP001271007">
    <property type="component" value="Unassembled WGS sequence"/>
</dbReference>
<dbReference type="EMBL" id="JAWDJX010000049">
    <property type="protein sequence ID" value="KAK3048371.1"/>
    <property type="molecule type" value="Genomic_DNA"/>
</dbReference>
<feature type="region of interest" description="Disordered" evidence="1">
    <location>
        <begin position="26"/>
        <end position="64"/>
    </location>
</feature>
<evidence type="ECO:0000313" key="2">
    <source>
        <dbReference type="EMBL" id="KAK3048371.1"/>
    </source>
</evidence>
<keyword evidence="3" id="KW-1185">Reference proteome</keyword>
<dbReference type="AlphaFoldDB" id="A0AAJ0D7M4"/>
<protein>
    <submittedName>
        <fullName evidence="2">Uncharacterized protein</fullName>
    </submittedName>
</protein>
<name>A0AAJ0D7M4_9PEZI</name>
<reference evidence="2" key="1">
    <citation type="submission" date="2023-04" db="EMBL/GenBank/DDBJ databases">
        <title>Black Yeasts Isolated from many extreme environments.</title>
        <authorList>
            <person name="Coleine C."/>
            <person name="Stajich J.E."/>
            <person name="Selbmann L."/>
        </authorList>
    </citation>
    <scope>NUCLEOTIDE SEQUENCE</scope>
    <source>
        <strain evidence="2">CCFEE 5312</strain>
    </source>
</reference>
<sequence>MATTCDSFFLDAISDEVPESVADAYENAVPDPPSKTFPDSNTNAESSNAIAEPRQTPDRPQENDATSQVMLHFVTGKFRFSNSCELGVLDEHPEVLKAISSNQCLSTSAFLKPALDAVMAELQPLMMIPVAVRLVVISLRLAADILPNHDLLPQHENSRKQQELADFVQQELGQAVPYYQWQGPKVHCGRIQYLMALLEEAVRVMSVPWDLLTEALKLDAAAIHASRHVVHMLVNLGQELAEACGTWSADILRSMQASQKGRQPPRLVTSGLSKAEENGVELAISPESEDELPSPSEFVRSKRATKNARAGAGAPKTPEDDVAESGSAGMLRKKRKHNAAEDSKRLAETFEQVVETFGADSDLKIYGTIVTNAGESARITSMIGLSSKLLFCPDHVEFFQAVSSIVKTLEDNESAEKLLQVQNRFDLAHFYQAYEYAQRYPSEFISWTESIHKAKGIPLTPDRGRTNSVVKQRFVDLGIGQSRKSRQQLFHAISNWRSWGKPWAELINRFEYAGLLLVPPMMTND</sequence>
<organism evidence="2 3">
    <name type="scientific">Extremus antarcticus</name>
    <dbReference type="NCBI Taxonomy" id="702011"/>
    <lineage>
        <taxon>Eukaryota</taxon>
        <taxon>Fungi</taxon>
        <taxon>Dikarya</taxon>
        <taxon>Ascomycota</taxon>
        <taxon>Pezizomycotina</taxon>
        <taxon>Dothideomycetes</taxon>
        <taxon>Dothideomycetidae</taxon>
        <taxon>Mycosphaerellales</taxon>
        <taxon>Extremaceae</taxon>
        <taxon>Extremus</taxon>
    </lineage>
</organism>
<proteinExistence type="predicted"/>